<feature type="compositionally biased region" description="Polar residues" evidence="1">
    <location>
        <begin position="151"/>
        <end position="167"/>
    </location>
</feature>
<feature type="compositionally biased region" description="Basic and acidic residues" evidence="1">
    <location>
        <begin position="172"/>
        <end position="187"/>
    </location>
</feature>
<feature type="region of interest" description="Disordered" evidence="1">
    <location>
        <begin position="1"/>
        <end position="191"/>
    </location>
</feature>
<dbReference type="STRING" id="7167.A0A182F271"/>
<evidence type="ECO:0000256" key="1">
    <source>
        <dbReference type="SAM" id="MobiDB-lite"/>
    </source>
</evidence>
<protein>
    <submittedName>
        <fullName evidence="2">Uncharacterized protein</fullName>
    </submittedName>
</protein>
<feature type="compositionally biased region" description="Polar residues" evidence="1">
    <location>
        <begin position="1"/>
        <end position="17"/>
    </location>
</feature>
<dbReference type="EnsemblMetazoa" id="AALB000552-RA">
    <property type="protein sequence ID" value="AALB000552-PA"/>
    <property type="gene ID" value="AALB000552"/>
</dbReference>
<reference evidence="2" key="2">
    <citation type="submission" date="2022-08" db="UniProtKB">
        <authorList>
            <consortium name="EnsemblMetazoa"/>
        </authorList>
    </citation>
    <scope>IDENTIFICATION</scope>
    <source>
        <strain evidence="2">STECLA/ALBI9_A</strain>
    </source>
</reference>
<feature type="region of interest" description="Disordered" evidence="1">
    <location>
        <begin position="208"/>
        <end position="267"/>
    </location>
</feature>
<feature type="region of interest" description="Disordered" evidence="1">
    <location>
        <begin position="430"/>
        <end position="451"/>
    </location>
</feature>
<feature type="compositionally biased region" description="Basic residues" evidence="1">
    <location>
        <begin position="245"/>
        <end position="254"/>
    </location>
</feature>
<sequence length="652" mass="73367">SSQWRPEPETSTVTARSEWSVRRKRKRQRRSSAGPLSRFSGTAAVPSILLAKVRRTDQNRLTCPWSIPGRPTNDMTDVETDRQHTDADGNDGKLAVKDQAQDLNLDDAEEDNQPKDANDDNDDNDAIDDDEGEYEGEVSSSDCNDEDNDSLTGNDRPQPTTAATVADSSYYEPHRSTDRAVPKDRNSSECASLRRACVSVAAYGEKNGEKSTFGTADLNPTPARRGWNSHDARPPSHQHQQHSQDHHHHHHRHQAQQQQQQHKRPKYDYTRDQMFEIFQPWVIRTYGDRAKTKTITLKKQARIIKTLRGQEMNNPDSSKFRFWVKTKGFTTSRPGNFQDVFTYQNIPENDGCILYAPSGGLEPGQPYKKVAVVENFFDIIYGIHVSLGSRASRHAGQKRTYRTITETYAFLPREAVTKFLSLCGQCSKLTTKPSSATEEDRSSSLRSQQALPEERLRDATVRFDKASCESTLDAVSRRSTAQSGTRSSEREYSPSPYYELLRNFYESARSSVCKREVPIGGVGGRRLARSTLELRSHSEPVVVEQIGAQTARPNSATAEVETRRCVSEVQRQVIENRTVHGAKPLVGLNNNFSDKRSEVAGGPAQAKPITSTYLGVTRSFGLEDDDALNMVSLFYYFYGYFSMQKLCSGQRL</sequence>
<feature type="compositionally biased region" description="Basic and acidic residues" evidence="1">
    <location>
        <begin position="79"/>
        <end position="100"/>
    </location>
</feature>
<accession>A0A182F271</accession>
<reference evidence="2 3" key="1">
    <citation type="journal article" date="2017" name="G3 (Bethesda)">
        <title>The Physical Genome Mapping of Anopheles albimanus Corrected Scaffold Misassemblies and Identified Interarm Rearrangements in Genus Anopheles.</title>
        <authorList>
            <person name="Artemov G.N."/>
            <person name="Peery A.N."/>
            <person name="Jiang X."/>
            <person name="Tu Z."/>
            <person name="Stegniy V.N."/>
            <person name="Sharakhova M.V."/>
            <person name="Sharakhov I.V."/>
        </authorList>
    </citation>
    <scope>NUCLEOTIDE SEQUENCE [LARGE SCALE GENOMIC DNA]</scope>
    <source>
        <strain evidence="2 3">ALBI9_A</strain>
    </source>
</reference>
<proteinExistence type="predicted"/>
<organism evidence="2 3">
    <name type="scientific">Anopheles albimanus</name>
    <name type="common">New world malaria mosquito</name>
    <dbReference type="NCBI Taxonomy" id="7167"/>
    <lineage>
        <taxon>Eukaryota</taxon>
        <taxon>Metazoa</taxon>
        <taxon>Ecdysozoa</taxon>
        <taxon>Arthropoda</taxon>
        <taxon>Hexapoda</taxon>
        <taxon>Insecta</taxon>
        <taxon>Pterygota</taxon>
        <taxon>Neoptera</taxon>
        <taxon>Endopterygota</taxon>
        <taxon>Diptera</taxon>
        <taxon>Nematocera</taxon>
        <taxon>Culicoidea</taxon>
        <taxon>Culicidae</taxon>
        <taxon>Anophelinae</taxon>
        <taxon>Anopheles</taxon>
    </lineage>
</organism>
<name>A0A182F271_ANOAL</name>
<evidence type="ECO:0000313" key="2">
    <source>
        <dbReference type="EnsemblMetazoa" id="AALB000552-PA"/>
    </source>
</evidence>
<dbReference type="AlphaFoldDB" id="A0A182F271"/>
<feature type="compositionally biased region" description="Acidic residues" evidence="1">
    <location>
        <begin position="119"/>
        <end position="136"/>
    </location>
</feature>
<dbReference type="VEuPathDB" id="VectorBase:AALB000552"/>
<dbReference type="VEuPathDB" id="VectorBase:AALB20_034050"/>
<dbReference type="Proteomes" id="UP000069272">
    <property type="component" value="Chromosome 2L"/>
</dbReference>
<evidence type="ECO:0000313" key="3">
    <source>
        <dbReference type="Proteomes" id="UP000069272"/>
    </source>
</evidence>
<keyword evidence="3" id="KW-1185">Reference proteome</keyword>